<dbReference type="SUPFAM" id="SSF46689">
    <property type="entry name" value="Homeodomain-like"/>
    <property type="match status" value="2"/>
</dbReference>
<dbReference type="Pfam" id="PF12852">
    <property type="entry name" value="Cupin_6"/>
    <property type="match status" value="1"/>
</dbReference>
<dbReference type="SMART" id="SM00342">
    <property type="entry name" value="HTH_ARAC"/>
    <property type="match status" value="1"/>
</dbReference>
<dbReference type="Proteomes" id="UP000219182">
    <property type="component" value="Unassembled WGS sequence"/>
</dbReference>
<dbReference type="GO" id="GO:0003700">
    <property type="term" value="F:DNA-binding transcription factor activity"/>
    <property type="evidence" value="ECO:0007669"/>
    <property type="project" value="InterPro"/>
</dbReference>
<dbReference type="EMBL" id="NWQG01000082">
    <property type="protein sequence ID" value="PDQ20470.1"/>
    <property type="molecule type" value="Genomic_DNA"/>
</dbReference>
<proteinExistence type="predicted"/>
<dbReference type="InterPro" id="IPR050204">
    <property type="entry name" value="AraC_XylS_family_regulators"/>
</dbReference>
<evidence type="ECO:0000256" key="1">
    <source>
        <dbReference type="ARBA" id="ARBA00023015"/>
    </source>
</evidence>
<keyword evidence="6" id="KW-1185">Reference proteome</keyword>
<evidence type="ECO:0000259" key="4">
    <source>
        <dbReference type="PROSITE" id="PS01124"/>
    </source>
</evidence>
<dbReference type="InterPro" id="IPR018062">
    <property type="entry name" value="HTH_AraC-typ_CS"/>
</dbReference>
<dbReference type="PROSITE" id="PS00041">
    <property type="entry name" value="HTH_ARAC_FAMILY_1"/>
    <property type="match status" value="1"/>
</dbReference>
<dbReference type="InterPro" id="IPR009057">
    <property type="entry name" value="Homeodomain-like_sf"/>
</dbReference>
<dbReference type="PANTHER" id="PTHR46796:SF13">
    <property type="entry name" value="HTH-TYPE TRANSCRIPTIONAL ACTIVATOR RHAS"/>
    <property type="match status" value="1"/>
</dbReference>
<keyword evidence="3" id="KW-0804">Transcription</keyword>
<sequence>MIESLPSARPDRLSAFFQTFDLSVTLIPSHAEDAAANLLVMGSSDENAEAIHFCARGNTEPRPSCGVLVAAAVQFGGLLNPLMNAMPERLVVALDEVPTLRAVTVAFVTEASHSRCGRSVALDRLCEVIVLLVFRRAIDLGTTTGPGLLAGLSHPTLHRAIVAIHDQPSQPWRIEDLAEISGMSRSRFMTVFPKVVGATPAAYLTSWRLTLGCRELSRGGRVKSVAQRVGFGSAAAFSRAYSRAYGHPPVAMRDARSHS</sequence>
<evidence type="ECO:0000256" key="3">
    <source>
        <dbReference type="ARBA" id="ARBA00023163"/>
    </source>
</evidence>
<dbReference type="AlphaFoldDB" id="A0A2A6FER1"/>
<evidence type="ECO:0000313" key="5">
    <source>
        <dbReference type="EMBL" id="PDQ20470.1"/>
    </source>
</evidence>
<name>A0A2A6FER1_9HYPH</name>
<dbReference type="Gene3D" id="1.10.10.60">
    <property type="entry name" value="Homeodomain-like"/>
    <property type="match status" value="1"/>
</dbReference>
<evidence type="ECO:0000313" key="6">
    <source>
        <dbReference type="Proteomes" id="UP000219182"/>
    </source>
</evidence>
<keyword evidence="2" id="KW-0238">DNA-binding</keyword>
<dbReference type="PROSITE" id="PS01124">
    <property type="entry name" value="HTH_ARAC_FAMILY_2"/>
    <property type="match status" value="1"/>
</dbReference>
<protein>
    <submittedName>
        <fullName evidence="5">AraC family transcriptional regulator</fullName>
    </submittedName>
</protein>
<dbReference type="GO" id="GO:0043565">
    <property type="term" value="F:sequence-specific DNA binding"/>
    <property type="evidence" value="ECO:0007669"/>
    <property type="project" value="InterPro"/>
</dbReference>
<organism evidence="5 6">
    <name type="scientific">Mesorhizobium sanjuanii</name>
    <dbReference type="NCBI Taxonomy" id="2037900"/>
    <lineage>
        <taxon>Bacteria</taxon>
        <taxon>Pseudomonadati</taxon>
        <taxon>Pseudomonadota</taxon>
        <taxon>Alphaproteobacteria</taxon>
        <taxon>Hyphomicrobiales</taxon>
        <taxon>Phyllobacteriaceae</taxon>
        <taxon>Mesorhizobium</taxon>
    </lineage>
</organism>
<feature type="domain" description="HTH araC/xylS-type" evidence="4">
    <location>
        <begin position="158"/>
        <end position="255"/>
    </location>
</feature>
<dbReference type="PANTHER" id="PTHR46796">
    <property type="entry name" value="HTH-TYPE TRANSCRIPTIONAL ACTIVATOR RHAS-RELATED"/>
    <property type="match status" value="1"/>
</dbReference>
<gene>
    <name evidence="5" type="ORF">CN311_14070</name>
</gene>
<comment type="caution">
    <text evidence="5">The sequence shown here is derived from an EMBL/GenBank/DDBJ whole genome shotgun (WGS) entry which is preliminary data.</text>
</comment>
<dbReference type="Pfam" id="PF12833">
    <property type="entry name" value="HTH_18"/>
    <property type="match status" value="1"/>
</dbReference>
<dbReference type="InterPro" id="IPR032783">
    <property type="entry name" value="AraC_lig"/>
</dbReference>
<dbReference type="InterPro" id="IPR018060">
    <property type="entry name" value="HTH_AraC"/>
</dbReference>
<reference evidence="5 6" key="1">
    <citation type="submission" date="2017-09" db="EMBL/GenBank/DDBJ databases">
        <title>Mesorhizobum sanjuanii sp. nov. isolated from nodules of Lotus tenuis in saline-alkaline lowlands of Flooding Pampa.</title>
        <authorList>
            <person name="Sannazzaro A.I."/>
            <person name="Torres Tejerizo G.A."/>
            <person name="Fontana F."/>
            <person name="Cumpa Velazquez L.M."/>
            <person name="Hansen L."/>
            <person name="Pistorio M."/>
            <person name="Estrella M.J."/>
        </authorList>
    </citation>
    <scope>NUCLEOTIDE SEQUENCE [LARGE SCALE GENOMIC DNA]</scope>
    <source>
        <strain evidence="5 6">BSA136</strain>
    </source>
</reference>
<accession>A0A2A6FER1</accession>
<keyword evidence="1" id="KW-0805">Transcription regulation</keyword>
<evidence type="ECO:0000256" key="2">
    <source>
        <dbReference type="ARBA" id="ARBA00023125"/>
    </source>
</evidence>